<dbReference type="OrthoDB" id="165980at2"/>
<comment type="caution">
    <text evidence="13">The sequence shown here is derived from an EMBL/GenBank/DDBJ whole genome shotgun (WGS) entry which is preliminary data.</text>
</comment>
<dbReference type="GO" id="GO:0032993">
    <property type="term" value="C:protein-DNA complex"/>
    <property type="evidence" value="ECO:0007669"/>
    <property type="project" value="TreeGrafter"/>
</dbReference>
<dbReference type="GO" id="GO:0006355">
    <property type="term" value="P:regulation of DNA-templated transcription"/>
    <property type="evidence" value="ECO:0007669"/>
    <property type="project" value="InterPro"/>
</dbReference>
<dbReference type="InterPro" id="IPR001867">
    <property type="entry name" value="OmpR/PhoB-type_DNA-bd"/>
</dbReference>
<dbReference type="Pfam" id="PF00072">
    <property type="entry name" value="Response_reg"/>
    <property type="match status" value="1"/>
</dbReference>
<keyword evidence="3 8" id="KW-0597">Phosphoprotein</keyword>
<dbReference type="EMBL" id="PDDY01000004">
    <property type="protein sequence ID" value="PEH40213.1"/>
    <property type="molecule type" value="Genomic_DNA"/>
</dbReference>
<dbReference type="Gene3D" id="3.40.50.2300">
    <property type="match status" value="1"/>
</dbReference>
<dbReference type="GO" id="GO:0005829">
    <property type="term" value="C:cytosol"/>
    <property type="evidence" value="ECO:0007669"/>
    <property type="project" value="TreeGrafter"/>
</dbReference>
<reference evidence="12 14" key="1">
    <citation type="submission" date="2014-04" db="EMBL/GenBank/DDBJ databases">
        <authorList>
            <person name="Bishop-Lilly K.A."/>
            <person name="Broomall S.M."/>
            <person name="Chain P.S."/>
            <person name="Chertkov O."/>
            <person name="Coyne S.R."/>
            <person name="Daligault H.E."/>
            <person name="Davenport K.W."/>
            <person name="Erkkila T."/>
            <person name="Frey K.G."/>
            <person name="Gibbons H.S."/>
            <person name="Gu W."/>
            <person name="Jaissle J."/>
            <person name="Johnson S.L."/>
            <person name="Koroleva G.I."/>
            <person name="Ladner J.T."/>
            <person name="Lo C.-C."/>
            <person name="Minogue T.D."/>
            <person name="Munk C."/>
            <person name="Palacios G.F."/>
            <person name="Redden C.L."/>
            <person name="Rosenzweig C.N."/>
            <person name="Scholz M.B."/>
            <person name="Teshima H."/>
            <person name="Xu Y."/>
        </authorList>
    </citation>
    <scope>NUCLEOTIDE SEQUENCE [LARGE SCALE GENOMIC DNA]</scope>
    <source>
        <strain evidence="14">gladioli</strain>
        <strain evidence="12">Gladioli</strain>
    </source>
</reference>
<evidence type="ECO:0000256" key="7">
    <source>
        <dbReference type="ARBA" id="ARBA00023163"/>
    </source>
</evidence>
<dbReference type="FunFam" id="3.40.50.2300:FF:000001">
    <property type="entry name" value="DNA-binding response regulator PhoB"/>
    <property type="match status" value="1"/>
</dbReference>
<dbReference type="SUPFAM" id="SSF46894">
    <property type="entry name" value="C-terminal effector domain of the bipartite response regulators"/>
    <property type="match status" value="1"/>
</dbReference>
<dbReference type="Gene3D" id="1.10.10.10">
    <property type="entry name" value="Winged helix-like DNA-binding domain superfamily/Winged helix DNA-binding domain"/>
    <property type="match status" value="1"/>
</dbReference>
<evidence type="ECO:0000256" key="6">
    <source>
        <dbReference type="ARBA" id="ARBA00023125"/>
    </source>
</evidence>
<gene>
    <name evidence="13" type="ORF">CRM94_25330</name>
    <name evidence="12" type="ORF">DM48_7367</name>
</gene>
<protein>
    <submittedName>
        <fullName evidence="12 13">Response regulator</fullName>
    </submittedName>
</protein>
<name>A0A095F3Z6_BURGA</name>
<evidence type="ECO:0000313" key="14">
    <source>
        <dbReference type="Proteomes" id="UP000029590"/>
    </source>
</evidence>
<evidence type="ECO:0000256" key="2">
    <source>
        <dbReference type="ARBA" id="ARBA00022490"/>
    </source>
</evidence>
<dbReference type="Gene3D" id="6.10.250.690">
    <property type="match status" value="1"/>
</dbReference>
<keyword evidence="2" id="KW-0963">Cytoplasm</keyword>
<evidence type="ECO:0000256" key="4">
    <source>
        <dbReference type="ARBA" id="ARBA00023012"/>
    </source>
</evidence>
<dbReference type="PROSITE" id="PS51755">
    <property type="entry name" value="OMPR_PHOB"/>
    <property type="match status" value="1"/>
</dbReference>
<dbReference type="Proteomes" id="UP000029590">
    <property type="component" value="Unassembled WGS sequence"/>
</dbReference>
<dbReference type="InterPro" id="IPR016032">
    <property type="entry name" value="Sig_transdc_resp-reg_C-effctor"/>
</dbReference>
<dbReference type="EMBL" id="JPGG01000017">
    <property type="protein sequence ID" value="KGC11680.1"/>
    <property type="molecule type" value="Genomic_DNA"/>
</dbReference>
<dbReference type="InterPro" id="IPR039420">
    <property type="entry name" value="WalR-like"/>
</dbReference>
<feature type="domain" description="OmpR/PhoB-type" evidence="11">
    <location>
        <begin position="132"/>
        <end position="232"/>
    </location>
</feature>
<dbReference type="SMART" id="SM00448">
    <property type="entry name" value="REC"/>
    <property type="match status" value="1"/>
</dbReference>
<feature type="domain" description="Response regulatory" evidence="10">
    <location>
        <begin position="3"/>
        <end position="116"/>
    </location>
</feature>
<dbReference type="PANTHER" id="PTHR48111">
    <property type="entry name" value="REGULATOR OF RPOS"/>
    <property type="match status" value="1"/>
</dbReference>
<comment type="subcellular location">
    <subcellularLocation>
        <location evidence="1">Cytoplasm</location>
    </subcellularLocation>
</comment>
<proteinExistence type="predicted"/>
<dbReference type="AlphaFoldDB" id="A0A095F3Z6"/>
<keyword evidence="6 9" id="KW-0238">DNA-binding</keyword>
<dbReference type="KEGG" id="bgo:BM43_4127"/>
<dbReference type="InterPro" id="IPR011006">
    <property type="entry name" value="CheY-like_superfamily"/>
</dbReference>
<dbReference type="PANTHER" id="PTHR48111:SF4">
    <property type="entry name" value="DNA-BINDING DUAL TRANSCRIPTIONAL REGULATOR OMPR"/>
    <property type="match status" value="1"/>
</dbReference>
<dbReference type="RefSeq" id="WP_036050436.1">
    <property type="nucleotide sequence ID" value="NZ_CADEVY010000015.1"/>
</dbReference>
<keyword evidence="5" id="KW-0805">Transcription regulation</keyword>
<evidence type="ECO:0000256" key="8">
    <source>
        <dbReference type="PROSITE-ProRule" id="PRU00169"/>
    </source>
</evidence>
<evidence type="ECO:0000259" key="11">
    <source>
        <dbReference type="PROSITE" id="PS51755"/>
    </source>
</evidence>
<sequence>MPNILVVDDEEDIRSLLSAFFHRHGYTVSVATDGDNLFEVLDTQLIDVVVLDVMLPGEDGLSLCRRLRSVSKVPVIMLTAVTDHVDRVVGLEIGADDYLVKPFDARELLARVRALLRRSGYLDMTKTGTQTRPFLSFAGWRLDIARRELRSPENTLTILSSSEFDLLLAFAENPQRVLSRDQLLDIARGSSHDVYDRSIDVQVGRLRRKLDIDDKEPSVIRTVRGGGYMFTPMVRRG</sequence>
<dbReference type="Pfam" id="PF00486">
    <property type="entry name" value="Trans_reg_C"/>
    <property type="match status" value="1"/>
</dbReference>
<dbReference type="InterPro" id="IPR001789">
    <property type="entry name" value="Sig_transdc_resp-reg_receiver"/>
</dbReference>
<reference evidence="15" key="3">
    <citation type="submission" date="2017-09" db="EMBL/GenBank/DDBJ databases">
        <title>FDA dAtabase for Regulatory Grade micrObial Sequences (FDA-ARGOS): Supporting development and validation of Infectious Disease Dx tests.</title>
        <authorList>
            <person name="Minogue T."/>
            <person name="Wolcott M."/>
            <person name="Wasieloski L."/>
            <person name="Aguilar W."/>
            <person name="Moore D."/>
            <person name="Tallon L."/>
            <person name="Sadzewicz L."/>
            <person name="Ott S."/>
            <person name="Zhao X."/>
            <person name="Nagaraj S."/>
            <person name="Vavikolanu K."/>
            <person name="Aluvathingal J."/>
            <person name="Nadendla S."/>
            <person name="Sichtig H."/>
        </authorList>
    </citation>
    <scope>NUCLEOTIDE SEQUENCE [LARGE SCALE GENOMIC DNA]</scope>
    <source>
        <strain evidence="15">FDAARGOS_390</strain>
    </source>
</reference>
<dbReference type="CDD" id="cd00383">
    <property type="entry name" value="trans_reg_C"/>
    <property type="match status" value="1"/>
</dbReference>
<dbReference type="GO" id="GO:0000156">
    <property type="term" value="F:phosphorelay response regulator activity"/>
    <property type="evidence" value="ECO:0007669"/>
    <property type="project" value="TreeGrafter"/>
</dbReference>
<evidence type="ECO:0000259" key="10">
    <source>
        <dbReference type="PROSITE" id="PS50110"/>
    </source>
</evidence>
<dbReference type="GO" id="GO:0000976">
    <property type="term" value="F:transcription cis-regulatory region binding"/>
    <property type="evidence" value="ECO:0007669"/>
    <property type="project" value="TreeGrafter"/>
</dbReference>
<dbReference type="SMART" id="SM00862">
    <property type="entry name" value="Trans_reg_C"/>
    <property type="match status" value="1"/>
</dbReference>
<evidence type="ECO:0000256" key="3">
    <source>
        <dbReference type="ARBA" id="ARBA00022553"/>
    </source>
</evidence>
<evidence type="ECO:0000313" key="12">
    <source>
        <dbReference type="EMBL" id="KGC11680.1"/>
    </source>
</evidence>
<accession>A0A095F3Z6</accession>
<dbReference type="PROSITE" id="PS50110">
    <property type="entry name" value="RESPONSE_REGULATORY"/>
    <property type="match status" value="1"/>
</dbReference>
<evidence type="ECO:0000313" key="13">
    <source>
        <dbReference type="EMBL" id="PEH40213.1"/>
    </source>
</evidence>
<dbReference type="InterPro" id="IPR036388">
    <property type="entry name" value="WH-like_DNA-bd_sf"/>
</dbReference>
<keyword evidence="4" id="KW-0902">Two-component regulatory system</keyword>
<feature type="modified residue" description="4-aspartylphosphate" evidence="8">
    <location>
        <position position="52"/>
    </location>
</feature>
<dbReference type="FunFam" id="1.10.10.10:FF:000099">
    <property type="entry name" value="Two-component system response regulator TorR"/>
    <property type="match status" value="1"/>
</dbReference>
<evidence type="ECO:0000256" key="1">
    <source>
        <dbReference type="ARBA" id="ARBA00004496"/>
    </source>
</evidence>
<dbReference type="SUPFAM" id="SSF52172">
    <property type="entry name" value="CheY-like"/>
    <property type="match status" value="1"/>
</dbReference>
<feature type="DNA-binding region" description="OmpR/PhoB-type" evidence="9">
    <location>
        <begin position="132"/>
        <end position="232"/>
    </location>
</feature>
<evidence type="ECO:0000256" key="9">
    <source>
        <dbReference type="PROSITE-ProRule" id="PRU01091"/>
    </source>
</evidence>
<organism evidence="13 15">
    <name type="scientific">Burkholderia gladioli</name>
    <name type="common">Pseudomonas marginata</name>
    <name type="synonym">Phytomonas marginata</name>
    <dbReference type="NCBI Taxonomy" id="28095"/>
    <lineage>
        <taxon>Bacteria</taxon>
        <taxon>Pseudomonadati</taxon>
        <taxon>Pseudomonadota</taxon>
        <taxon>Betaproteobacteria</taxon>
        <taxon>Burkholderiales</taxon>
        <taxon>Burkholderiaceae</taxon>
        <taxon>Burkholderia</taxon>
    </lineage>
</organism>
<dbReference type="Proteomes" id="UP000220629">
    <property type="component" value="Unassembled WGS sequence"/>
</dbReference>
<reference evidence="13" key="2">
    <citation type="submission" date="2017-09" db="EMBL/GenBank/DDBJ databases">
        <title>FDA dAtabase for Regulatory Grade micrObial Sequences (FDA-ARGOS): Supporting development and validation of Infectious Disease Dx tests.</title>
        <authorList>
            <person name="Minogue T."/>
            <person name="Wolcott M."/>
            <person name="Wasieloski L."/>
            <person name="Aguilar W."/>
            <person name="Moore D."/>
            <person name="Tallon L.J."/>
            <person name="Sadzewicz L."/>
            <person name="Ott S."/>
            <person name="Zhao X."/>
            <person name="Nagaraj S."/>
            <person name="Vavikolanu K."/>
            <person name="Aluvathingal J."/>
            <person name="Nadendla S."/>
            <person name="Sichtig H."/>
        </authorList>
    </citation>
    <scope>NUCLEOTIDE SEQUENCE</scope>
    <source>
        <strain evidence="13">FDAARGOS_390</strain>
    </source>
</reference>
<keyword evidence="7" id="KW-0804">Transcription</keyword>
<evidence type="ECO:0000313" key="15">
    <source>
        <dbReference type="Proteomes" id="UP000220629"/>
    </source>
</evidence>
<evidence type="ECO:0000256" key="5">
    <source>
        <dbReference type="ARBA" id="ARBA00023015"/>
    </source>
</evidence>